<dbReference type="Pfam" id="PF03184">
    <property type="entry name" value="DDE_1"/>
    <property type="match status" value="1"/>
</dbReference>
<proteinExistence type="predicted"/>
<dbReference type="GO" id="GO:0003676">
    <property type="term" value="F:nucleic acid binding"/>
    <property type="evidence" value="ECO:0007669"/>
    <property type="project" value="InterPro"/>
</dbReference>
<dbReference type="AlphaFoldDB" id="A0A085M5T3"/>
<dbReference type="InterPro" id="IPR004875">
    <property type="entry name" value="DDE_SF_endonuclease_dom"/>
</dbReference>
<protein>
    <recommendedName>
        <fullName evidence="1">DDE-1 domain-containing protein</fullName>
    </recommendedName>
</protein>
<evidence type="ECO:0000259" key="1">
    <source>
        <dbReference type="Pfam" id="PF03184"/>
    </source>
</evidence>
<gene>
    <name evidence="2" type="ORF">M513_06613</name>
</gene>
<organism evidence="2 3">
    <name type="scientific">Trichuris suis</name>
    <name type="common">pig whipworm</name>
    <dbReference type="NCBI Taxonomy" id="68888"/>
    <lineage>
        <taxon>Eukaryota</taxon>
        <taxon>Metazoa</taxon>
        <taxon>Ecdysozoa</taxon>
        <taxon>Nematoda</taxon>
        <taxon>Enoplea</taxon>
        <taxon>Dorylaimia</taxon>
        <taxon>Trichinellida</taxon>
        <taxon>Trichuridae</taxon>
        <taxon>Trichuris</taxon>
    </lineage>
</organism>
<evidence type="ECO:0000313" key="2">
    <source>
        <dbReference type="EMBL" id="KFD52579.1"/>
    </source>
</evidence>
<feature type="domain" description="DDE-1" evidence="1">
    <location>
        <begin position="12"/>
        <end position="83"/>
    </location>
</feature>
<keyword evidence="3" id="KW-1185">Reference proteome</keyword>
<reference evidence="2 3" key="1">
    <citation type="journal article" date="2014" name="Nat. Genet.">
        <title>Genome and transcriptome of the porcine whipworm Trichuris suis.</title>
        <authorList>
            <person name="Jex A.R."/>
            <person name="Nejsum P."/>
            <person name="Schwarz E.M."/>
            <person name="Hu L."/>
            <person name="Young N.D."/>
            <person name="Hall R.S."/>
            <person name="Korhonen P.K."/>
            <person name="Liao S."/>
            <person name="Thamsborg S."/>
            <person name="Xia J."/>
            <person name="Xu P."/>
            <person name="Wang S."/>
            <person name="Scheerlinck J.P."/>
            <person name="Hofmann A."/>
            <person name="Sternberg P.W."/>
            <person name="Wang J."/>
            <person name="Gasser R.B."/>
        </authorList>
    </citation>
    <scope>NUCLEOTIDE SEQUENCE [LARGE SCALE GENOMIC DNA]</scope>
    <source>
        <strain evidence="2">DCEP-RM93M</strain>
    </source>
</reference>
<dbReference type="Proteomes" id="UP000030764">
    <property type="component" value="Unassembled WGS sequence"/>
</dbReference>
<dbReference type="EMBL" id="KL363226">
    <property type="protein sequence ID" value="KFD52579.1"/>
    <property type="molecule type" value="Genomic_DNA"/>
</dbReference>
<evidence type="ECO:0000313" key="3">
    <source>
        <dbReference type="Proteomes" id="UP000030764"/>
    </source>
</evidence>
<name>A0A085M5T3_9BILA</name>
<accession>A0A085M5T3</accession>
<sequence length="209" mass="24738">MRYRRTDHRSKLLPPNVTSLIQPMDQVVTVTLKRSYEKDLLRHLLLSEDSRADSKKVTLKDGRFMIAERWWCSIKHSTLKNVWNNIFIDGGLFRAFSNTNREEDEATEILNTLKHLSILDECNDMWLVYDKEDTRFHVLNDGEIVAAVSNLYGGSDDEEEELYDDEMLENVYPSREMAYRCLEVALHWFEMQDEWDTQKESYVFKVSVI</sequence>